<dbReference type="InterPro" id="IPR048362">
    <property type="entry name" value="PARG_helical"/>
</dbReference>
<feature type="domain" description="PARG helical" evidence="1">
    <location>
        <begin position="38"/>
        <end position="121"/>
    </location>
</feature>
<name>F0W9L6_9STRA</name>
<organism evidence="2">
    <name type="scientific">Albugo laibachii Nc14</name>
    <dbReference type="NCBI Taxonomy" id="890382"/>
    <lineage>
        <taxon>Eukaryota</taxon>
        <taxon>Sar</taxon>
        <taxon>Stramenopiles</taxon>
        <taxon>Oomycota</taxon>
        <taxon>Peronosporomycetes</taxon>
        <taxon>Albuginales</taxon>
        <taxon>Albuginaceae</taxon>
        <taxon>Albugo</taxon>
    </lineage>
</organism>
<evidence type="ECO:0000259" key="1">
    <source>
        <dbReference type="Pfam" id="PF20811"/>
    </source>
</evidence>
<protein>
    <submittedName>
        <fullName evidence="2">AlNc14C40G3471 protein</fullName>
    </submittedName>
</protein>
<dbReference type="EMBL" id="FR824085">
    <property type="protein sequence ID" value="CCA17834.1"/>
    <property type="molecule type" value="Genomic_DNA"/>
</dbReference>
<gene>
    <name evidence="2" type="primary">AlNc14C40G3471</name>
    <name evidence="2" type="ORF">ALNC14_039770</name>
</gene>
<reference evidence="2" key="1">
    <citation type="journal article" date="2011" name="PLoS Biol.">
        <title>Gene gain and loss during evolution of obligate parasitism in the white rust pathogen of Arabidopsis thaliana.</title>
        <authorList>
            <person name="Kemen E."/>
            <person name="Gardiner A."/>
            <person name="Schultz-Larsen T."/>
            <person name="Kemen A.C."/>
            <person name="Balmuth A.L."/>
            <person name="Robert-Seilaniantz A."/>
            <person name="Bailey K."/>
            <person name="Holub E."/>
            <person name="Studholme D.J."/>
            <person name="Maclean D."/>
            <person name="Jones J.D."/>
        </authorList>
    </citation>
    <scope>NUCLEOTIDE SEQUENCE</scope>
</reference>
<reference evidence="2" key="2">
    <citation type="submission" date="2011-02" db="EMBL/GenBank/DDBJ databases">
        <authorList>
            <person name="MacLean D."/>
        </authorList>
    </citation>
    <scope>NUCLEOTIDE SEQUENCE</scope>
</reference>
<dbReference type="HOGENOM" id="CLU_1996810_0_0_1"/>
<sequence>MMRQVIELPRLRTHDDLPPPERLLSVCTDDVKSPLVINHTHLTKQQVSALLCASFFGLFQRTPQMDGNVRDRFPIFDISKLHDGGYGGACNLRSQKLRAVLEYFLRNFSTDVEQDLQIITFPESD</sequence>
<dbReference type="Pfam" id="PF20811">
    <property type="entry name" value="PARG_cat_N"/>
    <property type="match status" value="1"/>
</dbReference>
<proteinExistence type="predicted"/>
<accession>F0W9L6</accession>
<evidence type="ECO:0000313" key="2">
    <source>
        <dbReference type="EMBL" id="CCA17834.1"/>
    </source>
</evidence>
<dbReference type="AlphaFoldDB" id="F0W9L6"/>